<protein>
    <submittedName>
        <fullName evidence="1">Uncharacterized protein</fullName>
    </submittedName>
</protein>
<dbReference type="EMBL" id="CP048630">
    <property type="protein sequence ID" value="QIB34771.1"/>
    <property type="molecule type" value="Genomic_DNA"/>
</dbReference>
<sequence>MSEIVWQWDIVTEEKAKVLAALADLAAAEVWTFDEFTRAAARLFEAPAESAVGSD</sequence>
<reference evidence="1 2" key="1">
    <citation type="submission" date="2020-02" db="EMBL/GenBank/DDBJ databases">
        <authorList>
            <person name="Li G."/>
        </authorList>
    </citation>
    <scope>NUCLEOTIDE SEQUENCE [LARGE SCALE GENOMIC DNA]</scope>
    <source>
        <strain evidence="1 2">DSM 102029</strain>
    </source>
</reference>
<evidence type="ECO:0000313" key="1">
    <source>
        <dbReference type="EMBL" id="QIB34771.1"/>
    </source>
</evidence>
<evidence type="ECO:0000313" key="2">
    <source>
        <dbReference type="Proteomes" id="UP000464751"/>
    </source>
</evidence>
<name>A0A6P1YPW0_9HYPH</name>
<organism evidence="1 2">
    <name type="scientific">Ancylobacter pratisalsi</name>
    <dbReference type="NCBI Taxonomy" id="1745854"/>
    <lineage>
        <taxon>Bacteria</taxon>
        <taxon>Pseudomonadati</taxon>
        <taxon>Pseudomonadota</taxon>
        <taxon>Alphaproteobacteria</taxon>
        <taxon>Hyphomicrobiales</taxon>
        <taxon>Xanthobacteraceae</taxon>
        <taxon>Ancylobacter</taxon>
    </lineage>
</organism>
<gene>
    <name evidence="1" type="ORF">G3A50_14430</name>
</gene>
<dbReference type="AlphaFoldDB" id="A0A6P1YPW0"/>
<accession>A0A6P1YPW0</accession>
<dbReference type="RefSeq" id="WP_163075916.1">
    <property type="nucleotide sequence ID" value="NZ_CP048630.1"/>
</dbReference>
<keyword evidence="2" id="KW-1185">Reference proteome</keyword>
<dbReference type="Proteomes" id="UP000464751">
    <property type="component" value="Chromosome"/>
</dbReference>
<dbReference type="KEGG" id="apra:G3A50_14430"/>
<proteinExistence type="predicted"/>